<feature type="domain" description="Transcription regulator TrmB N-terminal" evidence="2">
    <location>
        <begin position="8"/>
        <end position="76"/>
    </location>
</feature>
<organism evidence="3 4">
    <name type="scientific">Candidatus Uhrbacteria bacterium CG10_big_fil_rev_8_21_14_0_10_50_16</name>
    <dbReference type="NCBI Taxonomy" id="1975039"/>
    <lineage>
        <taxon>Bacteria</taxon>
        <taxon>Candidatus Uhriibacteriota</taxon>
    </lineage>
</organism>
<dbReference type="EMBL" id="PCYM01000001">
    <property type="protein sequence ID" value="PIR48054.1"/>
    <property type="molecule type" value="Genomic_DNA"/>
</dbReference>
<accession>A0A2H0RPZ7</accession>
<dbReference type="Proteomes" id="UP000230084">
    <property type="component" value="Unassembled WGS sequence"/>
</dbReference>
<reference evidence="3 4" key="1">
    <citation type="submission" date="2017-09" db="EMBL/GenBank/DDBJ databases">
        <title>Depth-based differentiation of microbial function through sediment-hosted aquifers and enrichment of novel symbionts in the deep terrestrial subsurface.</title>
        <authorList>
            <person name="Probst A.J."/>
            <person name="Ladd B."/>
            <person name="Jarett J.K."/>
            <person name="Geller-Mcgrath D.E."/>
            <person name="Sieber C.M."/>
            <person name="Emerson J.B."/>
            <person name="Anantharaman K."/>
            <person name="Thomas B.C."/>
            <person name="Malmstrom R."/>
            <person name="Stieglmeier M."/>
            <person name="Klingl A."/>
            <person name="Woyke T."/>
            <person name="Ryan C.M."/>
            <person name="Banfield J.F."/>
        </authorList>
    </citation>
    <scope>NUCLEOTIDE SEQUENCE [LARGE SCALE GENOMIC DNA]</scope>
    <source>
        <strain evidence="3">CG10_big_fil_rev_8_21_14_0_10_50_16</strain>
    </source>
</reference>
<evidence type="ECO:0000313" key="3">
    <source>
        <dbReference type="EMBL" id="PIR48054.1"/>
    </source>
</evidence>
<protein>
    <recommendedName>
        <fullName evidence="2">Transcription regulator TrmB N-terminal domain-containing protein</fullName>
    </recommendedName>
</protein>
<evidence type="ECO:0000313" key="4">
    <source>
        <dbReference type="Proteomes" id="UP000230084"/>
    </source>
</evidence>
<dbReference type="InterPro" id="IPR002831">
    <property type="entry name" value="Tscrpt_reg_TrmB_N"/>
</dbReference>
<feature type="coiled-coil region" evidence="1">
    <location>
        <begin position="79"/>
        <end position="106"/>
    </location>
</feature>
<dbReference type="InterPro" id="IPR051797">
    <property type="entry name" value="TrmB-like"/>
</dbReference>
<sequence length="260" mass="29419">MQHIVEQLQLAGLSDREARVYLTTLSLGSASVQEIAHASQITRTTVYNVIESLIETGLMTSLEQKGKNTYAAEPPEVIVRMLKSKADELLRRMEAVEELLPELMALEKTIQHRPRMFMYEGREGIRQLSRRYEECSADFFEIVPYDALHTFIEAHEYADHRETLTHNCIHGRVLVVADVPPVESMREMHERHGWHVRYLPSDDAPLTGQISVKGNEVYGVAFEGIPVGVVIENPPLAQALRRVFNLAWDAAPTDIAFPSS</sequence>
<evidence type="ECO:0000256" key="1">
    <source>
        <dbReference type="SAM" id="Coils"/>
    </source>
</evidence>
<dbReference type="AlphaFoldDB" id="A0A2H0RPZ7"/>
<evidence type="ECO:0000259" key="2">
    <source>
        <dbReference type="Pfam" id="PF01978"/>
    </source>
</evidence>
<dbReference type="SUPFAM" id="SSF46785">
    <property type="entry name" value="Winged helix' DNA-binding domain"/>
    <property type="match status" value="1"/>
</dbReference>
<dbReference type="InterPro" id="IPR036390">
    <property type="entry name" value="WH_DNA-bd_sf"/>
</dbReference>
<dbReference type="Pfam" id="PF01978">
    <property type="entry name" value="TrmB"/>
    <property type="match status" value="1"/>
</dbReference>
<dbReference type="InterPro" id="IPR036388">
    <property type="entry name" value="WH-like_DNA-bd_sf"/>
</dbReference>
<dbReference type="Gene3D" id="1.10.10.10">
    <property type="entry name" value="Winged helix-like DNA-binding domain superfamily/Winged helix DNA-binding domain"/>
    <property type="match status" value="1"/>
</dbReference>
<keyword evidence="1" id="KW-0175">Coiled coil</keyword>
<proteinExistence type="predicted"/>
<dbReference type="PANTHER" id="PTHR34293">
    <property type="entry name" value="HTH-TYPE TRANSCRIPTIONAL REGULATOR TRMBL2"/>
    <property type="match status" value="1"/>
</dbReference>
<comment type="caution">
    <text evidence="3">The sequence shown here is derived from an EMBL/GenBank/DDBJ whole genome shotgun (WGS) entry which is preliminary data.</text>
</comment>
<name>A0A2H0RPZ7_9BACT</name>
<gene>
    <name evidence="3" type="ORF">COV06_01500</name>
</gene>
<dbReference type="PANTHER" id="PTHR34293:SF1">
    <property type="entry name" value="HTH-TYPE TRANSCRIPTIONAL REGULATOR TRMBL2"/>
    <property type="match status" value="1"/>
</dbReference>